<dbReference type="EC" id="3.1.6.1" evidence="8"/>
<dbReference type="Gene3D" id="3.40.720.10">
    <property type="entry name" value="Alkaline Phosphatase, subunit A"/>
    <property type="match status" value="1"/>
</dbReference>
<keyword evidence="5 8" id="KW-0378">Hydrolase</keyword>
<dbReference type="AlphaFoldDB" id="A0A143PXQ0"/>
<evidence type="ECO:0000313" key="8">
    <source>
        <dbReference type="EMBL" id="AMY12830.1"/>
    </source>
</evidence>
<dbReference type="InterPro" id="IPR000917">
    <property type="entry name" value="Sulfatase_N"/>
</dbReference>
<evidence type="ECO:0000256" key="3">
    <source>
        <dbReference type="ARBA" id="ARBA00022723"/>
    </source>
</evidence>
<keyword evidence="4" id="KW-0732">Signal</keyword>
<comment type="cofactor">
    <cofactor evidence="1">
        <name>Ca(2+)</name>
        <dbReference type="ChEBI" id="CHEBI:29108"/>
    </cofactor>
</comment>
<evidence type="ECO:0000256" key="1">
    <source>
        <dbReference type="ARBA" id="ARBA00001913"/>
    </source>
</evidence>
<name>A0A143PXQ0_LUTPR</name>
<comment type="similarity">
    <text evidence="2">Belongs to the sulfatase family.</text>
</comment>
<dbReference type="Pfam" id="PF00884">
    <property type="entry name" value="Sulfatase"/>
    <property type="match status" value="1"/>
</dbReference>
<evidence type="ECO:0000256" key="2">
    <source>
        <dbReference type="ARBA" id="ARBA00008779"/>
    </source>
</evidence>
<reference evidence="8 9" key="1">
    <citation type="journal article" date="2016" name="Genome Announc.">
        <title>First Complete Genome Sequence of a Subdivision 6 Acidobacterium Strain.</title>
        <authorList>
            <person name="Huang S."/>
            <person name="Vieira S."/>
            <person name="Bunk B."/>
            <person name="Riedel T."/>
            <person name="Sproer C."/>
            <person name="Overmann J."/>
        </authorList>
    </citation>
    <scope>NUCLEOTIDE SEQUENCE [LARGE SCALE GENOMIC DNA]</scope>
    <source>
        <strain evidence="9">DSM 100886 HEG_-6_39</strain>
    </source>
</reference>
<keyword evidence="6" id="KW-0106">Calcium</keyword>
<organism evidence="8 9">
    <name type="scientific">Luteitalea pratensis</name>
    <dbReference type="NCBI Taxonomy" id="1855912"/>
    <lineage>
        <taxon>Bacteria</taxon>
        <taxon>Pseudomonadati</taxon>
        <taxon>Acidobacteriota</taxon>
        <taxon>Vicinamibacteria</taxon>
        <taxon>Vicinamibacterales</taxon>
        <taxon>Vicinamibacteraceae</taxon>
        <taxon>Luteitalea</taxon>
    </lineage>
</organism>
<dbReference type="Proteomes" id="UP000076079">
    <property type="component" value="Chromosome"/>
</dbReference>
<dbReference type="SUPFAM" id="SSF53649">
    <property type="entry name" value="Alkaline phosphatase-like"/>
    <property type="match status" value="1"/>
</dbReference>
<evidence type="ECO:0000313" key="9">
    <source>
        <dbReference type="Proteomes" id="UP000076079"/>
    </source>
</evidence>
<dbReference type="OrthoDB" id="9762324at2"/>
<dbReference type="PANTHER" id="PTHR42693:SF42">
    <property type="entry name" value="ARYLSULFATASE G"/>
    <property type="match status" value="1"/>
</dbReference>
<gene>
    <name evidence="8" type="ORF">LuPra_06112</name>
</gene>
<feature type="domain" description="Sulfatase N-terminal" evidence="7">
    <location>
        <begin position="36"/>
        <end position="363"/>
    </location>
</feature>
<keyword evidence="3" id="KW-0479">Metal-binding</keyword>
<keyword evidence="9" id="KW-1185">Reference proteome</keyword>
<dbReference type="STRING" id="1855912.LuPra_06112"/>
<dbReference type="InterPro" id="IPR050738">
    <property type="entry name" value="Sulfatase"/>
</dbReference>
<evidence type="ECO:0000259" key="7">
    <source>
        <dbReference type="Pfam" id="PF00884"/>
    </source>
</evidence>
<dbReference type="CDD" id="cd16155">
    <property type="entry name" value="sulfatase_like"/>
    <property type="match status" value="1"/>
</dbReference>
<accession>A0A143PXQ0</accession>
<evidence type="ECO:0000256" key="4">
    <source>
        <dbReference type="ARBA" id="ARBA00022729"/>
    </source>
</evidence>
<proteinExistence type="inferred from homology"/>
<evidence type="ECO:0000256" key="6">
    <source>
        <dbReference type="ARBA" id="ARBA00022837"/>
    </source>
</evidence>
<protein>
    <submittedName>
        <fullName evidence="8">Arylsulfatase</fullName>
        <ecNumber evidence="8">3.1.6.1</ecNumber>
    </submittedName>
</protein>
<evidence type="ECO:0000256" key="5">
    <source>
        <dbReference type="ARBA" id="ARBA00022801"/>
    </source>
</evidence>
<sequence>MRLLKILATGIAVAVAGLGLMRAEQPAPQPQAPRRPNFLFLFADDMRADTIAAHGNPHIRTPTLDDLARRGFSFRNAYVFGGDSGAVCVASRAMLMSGRTHFHVETTTLSNAPLLPELLGRAGYVTFGTGKWHNGEASWLRAFQRGRTVMFGGMSDHTKVPVKDLGPNGQLTAARVETTFSSELFADSAIAFLREHKGPAPFFAYVAFTAPHDPRQPPPAFREAYYDSLPPLPANFLPQFPFDNGAMRGGRDENLGAWPRTEALVRGQLAEYYGMVTHLDGQIRRILDALEASGHGGDTIVVFVADNGLALGSHGLLGKQSVYEHSTRVPMMITGPGVPAGRSSQAFSYVHDLFPTITGLAGVASPAGVEGSSLQPVWEGRVERTRDSLFLAYMATQRAVRDERWKLIAYPKLGHLQLFDLRGDPHEITNLIERPEYAGEVARLQALMRTWQSRLGDAAPVPATNRQPPGIDLTGTAREPDQWQPDWIVKKYFGG</sequence>
<dbReference type="GO" id="GO:0046872">
    <property type="term" value="F:metal ion binding"/>
    <property type="evidence" value="ECO:0007669"/>
    <property type="project" value="UniProtKB-KW"/>
</dbReference>
<dbReference type="PATRIC" id="fig|1813736.3.peg.6419"/>
<dbReference type="PANTHER" id="PTHR42693">
    <property type="entry name" value="ARYLSULFATASE FAMILY MEMBER"/>
    <property type="match status" value="1"/>
</dbReference>
<dbReference type="EMBL" id="CP015136">
    <property type="protein sequence ID" value="AMY12830.1"/>
    <property type="molecule type" value="Genomic_DNA"/>
</dbReference>
<dbReference type="RefSeq" id="WP_110174248.1">
    <property type="nucleotide sequence ID" value="NZ_CP015136.1"/>
</dbReference>
<dbReference type="GO" id="GO:0004065">
    <property type="term" value="F:arylsulfatase activity"/>
    <property type="evidence" value="ECO:0007669"/>
    <property type="project" value="UniProtKB-EC"/>
</dbReference>
<reference evidence="9" key="2">
    <citation type="submission" date="2016-04" db="EMBL/GenBank/DDBJ databases">
        <title>First Complete Genome Sequence of a Subdivision 6 Acidobacterium.</title>
        <authorList>
            <person name="Huang S."/>
            <person name="Vieira S."/>
            <person name="Bunk B."/>
            <person name="Riedel T."/>
            <person name="Sproeer C."/>
            <person name="Overmann J."/>
        </authorList>
    </citation>
    <scope>NUCLEOTIDE SEQUENCE [LARGE SCALE GENOMIC DNA]</scope>
    <source>
        <strain evidence="9">DSM 100886 HEG_-6_39</strain>
    </source>
</reference>
<dbReference type="InterPro" id="IPR017850">
    <property type="entry name" value="Alkaline_phosphatase_core_sf"/>
</dbReference>
<dbReference type="KEGG" id="abac:LuPra_06112"/>